<dbReference type="Gene3D" id="1.20.1740.10">
    <property type="entry name" value="Amino acid/polyamine transporter I"/>
    <property type="match status" value="1"/>
</dbReference>
<feature type="transmembrane region" description="Helical" evidence="8">
    <location>
        <begin position="88"/>
        <end position="119"/>
    </location>
</feature>
<dbReference type="InParanoid" id="H6BKR3"/>
<dbReference type="PANTHER" id="PTHR43341">
    <property type="entry name" value="AMINO ACID PERMEASE"/>
    <property type="match status" value="1"/>
</dbReference>
<protein>
    <submittedName>
        <fullName evidence="10">AAT family amino acid transporter</fullName>
    </submittedName>
</protein>
<sequence length="558" mass="61231">MQDQKMMESKEISTGPITEVSSQDEDKLGTVESFEETANRHGDQFMGKYRRSFRSRHIQIVTLGSNIGSGLFISTGKALRNAGPGNMIIGYTVVMTMVVATLQCLTEMTVAFPVSGSLIDYADRFIDPALAFGIGFGEWLAWTTVLAAEGAAFNVIIQYWTDAVPVAVWMTMIIIITFGIHACPNRVFAEVQYVVSVLKVFILLLFIATSCAMISGAGPTGKVHDGEYWRDLPAFLHGVKGTSLCAIYAVWGVGEQLYVGIMGGETKNPRHTMPRAVKSVGVRVFFFFLLIVIFITLLVPENDPRLLGGSGINASPLVIALNDAGIKGIPEILNAAFLVISATGGLEPLYIASRVMRHMALSGQLPKKLAQVDNKGRPTWALFVTSIFTITFTYINCSSTGSVIFTWFSSISSTIFMMAWIVLALCSFRFHAAIKAQGSKLLEGKYAYRAVLWPLGPLFLGVGAFLVLVGLFAAALYPVDGKALDAEAFFQTYLGVPVVVVAIIGYKLIFRTKIRRASEIDLVTGHRPLTEEDEAFLDQYYAQPMWKRIWSYVTTSDR</sequence>
<feature type="transmembrane region" description="Helical" evidence="8">
    <location>
        <begin position="166"/>
        <end position="184"/>
    </location>
</feature>
<dbReference type="PANTHER" id="PTHR43341:SF1">
    <property type="entry name" value="GENERAL AMINO-ACID PERMEASE GAP1"/>
    <property type="match status" value="1"/>
</dbReference>
<feature type="domain" description="Amino acid permease/ SLC12A" evidence="9">
    <location>
        <begin position="57"/>
        <end position="516"/>
    </location>
</feature>
<evidence type="ECO:0000259" key="9">
    <source>
        <dbReference type="Pfam" id="PF00324"/>
    </source>
</evidence>
<dbReference type="STRING" id="858893.H6BKR3"/>
<dbReference type="RefSeq" id="XP_009153158.1">
    <property type="nucleotide sequence ID" value="XM_009154910.1"/>
</dbReference>
<keyword evidence="4" id="KW-0029">Amino-acid transport</keyword>
<feature type="transmembrane region" description="Helical" evidence="8">
    <location>
        <begin position="378"/>
        <end position="395"/>
    </location>
</feature>
<dbReference type="InterPro" id="IPR004841">
    <property type="entry name" value="AA-permease/SLC12A_dom"/>
</dbReference>
<dbReference type="HOGENOM" id="CLU_007946_12_0_1"/>
<dbReference type="PIRSF" id="PIRSF006060">
    <property type="entry name" value="AA_transporter"/>
    <property type="match status" value="1"/>
</dbReference>
<accession>H6BKR3</accession>
<feature type="transmembrane region" description="Helical" evidence="8">
    <location>
        <begin position="196"/>
        <end position="218"/>
    </location>
</feature>
<dbReference type="Pfam" id="PF00324">
    <property type="entry name" value="AA_permease"/>
    <property type="match status" value="1"/>
</dbReference>
<dbReference type="GO" id="GO:0015171">
    <property type="term" value="F:amino acid transmembrane transporter activity"/>
    <property type="evidence" value="ECO:0007669"/>
    <property type="project" value="TreeGrafter"/>
</dbReference>
<feature type="transmembrane region" description="Helical" evidence="8">
    <location>
        <begin position="58"/>
        <end position="76"/>
    </location>
</feature>
<feature type="transmembrane region" description="Helical" evidence="8">
    <location>
        <begin position="489"/>
        <end position="509"/>
    </location>
</feature>
<feature type="transmembrane region" description="Helical" evidence="8">
    <location>
        <begin position="407"/>
        <end position="430"/>
    </location>
</feature>
<dbReference type="GeneID" id="20305545"/>
<evidence type="ECO:0000256" key="5">
    <source>
        <dbReference type="ARBA" id="ARBA00022989"/>
    </source>
</evidence>
<feature type="region of interest" description="Disordered" evidence="7">
    <location>
        <begin position="1"/>
        <end position="26"/>
    </location>
</feature>
<evidence type="ECO:0000313" key="10">
    <source>
        <dbReference type="EMBL" id="EHY52697.1"/>
    </source>
</evidence>
<dbReference type="GO" id="GO:0016020">
    <property type="term" value="C:membrane"/>
    <property type="evidence" value="ECO:0007669"/>
    <property type="project" value="UniProtKB-SubCell"/>
</dbReference>
<evidence type="ECO:0000256" key="3">
    <source>
        <dbReference type="ARBA" id="ARBA00022692"/>
    </source>
</evidence>
<evidence type="ECO:0000256" key="2">
    <source>
        <dbReference type="ARBA" id="ARBA00022448"/>
    </source>
</evidence>
<keyword evidence="6 8" id="KW-0472">Membrane</keyword>
<comment type="subcellular location">
    <subcellularLocation>
        <location evidence="1">Membrane</location>
        <topology evidence="1">Multi-pass membrane protein</topology>
    </subcellularLocation>
</comment>
<organism evidence="10 11">
    <name type="scientific">Exophiala dermatitidis (strain ATCC 34100 / CBS 525.76 / NIH/UT8656)</name>
    <name type="common">Black yeast</name>
    <name type="synonym">Wangiella dermatitidis</name>
    <dbReference type="NCBI Taxonomy" id="858893"/>
    <lineage>
        <taxon>Eukaryota</taxon>
        <taxon>Fungi</taxon>
        <taxon>Dikarya</taxon>
        <taxon>Ascomycota</taxon>
        <taxon>Pezizomycotina</taxon>
        <taxon>Eurotiomycetes</taxon>
        <taxon>Chaetothyriomycetidae</taxon>
        <taxon>Chaetothyriales</taxon>
        <taxon>Herpotrichiellaceae</taxon>
        <taxon>Exophiala</taxon>
    </lineage>
</organism>
<gene>
    <name evidence="10" type="ORF">HMPREF1120_00906</name>
</gene>
<evidence type="ECO:0000256" key="4">
    <source>
        <dbReference type="ARBA" id="ARBA00022970"/>
    </source>
</evidence>
<evidence type="ECO:0000256" key="1">
    <source>
        <dbReference type="ARBA" id="ARBA00004141"/>
    </source>
</evidence>
<keyword evidence="2" id="KW-0813">Transport</keyword>
<dbReference type="InterPro" id="IPR050524">
    <property type="entry name" value="APC_YAT"/>
</dbReference>
<name>H6BKR3_EXODN</name>
<dbReference type="VEuPathDB" id="FungiDB:HMPREF1120_00906"/>
<dbReference type="eggNOG" id="KOG1286">
    <property type="taxonomic scope" value="Eukaryota"/>
</dbReference>
<keyword evidence="11" id="KW-1185">Reference proteome</keyword>
<feature type="transmembrane region" description="Helical" evidence="8">
    <location>
        <begin position="139"/>
        <end position="160"/>
    </location>
</feature>
<keyword evidence="5 8" id="KW-1133">Transmembrane helix</keyword>
<dbReference type="EMBL" id="JH226130">
    <property type="protein sequence ID" value="EHY52697.1"/>
    <property type="molecule type" value="Genomic_DNA"/>
</dbReference>
<dbReference type="OMA" id="RHIQIVT"/>
<dbReference type="OrthoDB" id="3900342at2759"/>
<evidence type="ECO:0000256" key="8">
    <source>
        <dbReference type="SAM" id="Phobius"/>
    </source>
</evidence>
<feature type="transmembrane region" description="Helical" evidence="8">
    <location>
        <begin position="451"/>
        <end position="477"/>
    </location>
</feature>
<reference evidence="10" key="1">
    <citation type="submission" date="2011-07" db="EMBL/GenBank/DDBJ databases">
        <title>The Genome Sequence of Exophiala (Wangiella) dermatitidis NIH/UT8656.</title>
        <authorList>
            <consortium name="The Broad Institute Genome Sequencing Platform"/>
            <person name="Cuomo C."/>
            <person name="Wang Z."/>
            <person name="Hunicke-Smith S."/>
            <person name="Szanislo P.J."/>
            <person name="Earl A."/>
            <person name="Young S.K."/>
            <person name="Zeng Q."/>
            <person name="Gargeya S."/>
            <person name="Fitzgerald M."/>
            <person name="Haas B."/>
            <person name="Abouelleil A."/>
            <person name="Alvarado L."/>
            <person name="Arachchi H.M."/>
            <person name="Berlin A."/>
            <person name="Brown A."/>
            <person name="Chapman S.B."/>
            <person name="Chen Z."/>
            <person name="Dunbar C."/>
            <person name="Freedman E."/>
            <person name="Gearin G."/>
            <person name="Gellesch M."/>
            <person name="Goldberg J."/>
            <person name="Griggs A."/>
            <person name="Gujja S."/>
            <person name="Heiman D."/>
            <person name="Howarth C."/>
            <person name="Larson L."/>
            <person name="Lui A."/>
            <person name="MacDonald P.J.P."/>
            <person name="Montmayeur A."/>
            <person name="Murphy C."/>
            <person name="Neiman D."/>
            <person name="Pearson M."/>
            <person name="Priest M."/>
            <person name="Roberts A."/>
            <person name="Saif S."/>
            <person name="Shea T."/>
            <person name="Shenoy N."/>
            <person name="Sisk P."/>
            <person name="Stolte C."/>
            <person name="Sykes S."/>
            <person name="Wortman J."/>
            <person name="Nusbaum C."/>
            <person name="Birren B."/>
        </authorList>
    </citation>
    <scope>NUCLEOTIDE SEQUENCE</scope>
    <source>
        <strain evidence="10">NIH/UT8656</strain>
    </source>
</reference>
<dbReference type="AlphaFoldDB" id="H6BKR3"/>
<dbReference type="Proteomes" id="UP000007304">
    <property type="component" value="Unassembled WGS sequence"/>
</dbReference>
<feature type="transmembrane region" description="Helical" evidence="8">
    <location>
        <begin position="332"/>
        <end position="352"/>
    </location>
</feature>
<evidence type="ECO:0000256" key="6">
    <source>
        <dbReference type="ARBA" id="ARBA00023136"/>
    </source>
</evidence>
<evidence type="ECO:0000256" key="7">
    <source>
        <dbReference type="SAM" id="MobiDB-lite"/>
    </source>
</evidence>
<feature type="transmembrane region" description="Helical" evidence="8">
    <location>
        <begin position="280"/>
        <end position="299"/>
    </location>
</feature>
<proteinExistence type="predicted"/>
<feature type="compositionally biased region" description="Basic and acidic residues" evidence="7">
    <location>
        <begin position="1"/>
        <end position="11"/>
    </location>
</feature>
<evidence type="ECO:0000313" key="11">
    <source>
        <dbReference type="Proteomes" id="UP000007304"/>
    </source>
</evidence>
<feature type="transmembrane region" description="Helical" evidence="8">
    <location>
        <begin position="238"/>
        <end position="259"/>
    </location>
</feature>
<keyword evidence="3 8" id="KW-0812">Transmembrane</keyword>